<evidence type="ECO:0000313" key="1">
    <source>
        <dbReference type="EMBL" id="KAK1425813.1"/>
    </source>
</evidence>
<comment type="caution">
    <text evidence="1">The sequence shown here is derived from an EMBL/GenBank/DDBJ whole genome shotgun (WGS) entry which is preliminary data.</text>
</comment>
<dbReference type="AlphaFoldDB" id="A0AAD8KQI1"/>
<sequence length="108" mass="12442">MSDEARIHSLTIKFNSLNILAESVGLSEEESRERMDIKKTLLELENLKWKDLKQKSRSRWALEGDENTSFFHGIINARMASNRIHGINTNGCWCSNPDVIKSEAYPYL</sequence>
<organism evidence="1 2">
    <name type="scientific">Tagetes erecta</name>
    <name type="common">African marigold</name>
    <dbReference type="NCBI Taxonomy" id="13708"/>
    <lineage>
        <taxon>Eukaryota</taxon>
        <taxon>Viridiplantae</taxon>
        <taxon>Streptophyta</taxon>
        <taxon>Embryophyta</taxon>
        <taxon>Tracheophyta</taxon>
        <taxon>Spermatophyta</taxon>
        <taxon>Magnoliopsida</taxon>
        <taxon>eudicotyledons</taxon>
        <taxon>Gunneridae</taxon>
        <taxon>Pentapetalae</taxon>
        <taxon>asterids</taxon>
        <taxon>campanulids</taxon>
        <taxon>Asterales</taxon>
        <taxon>Asteraceae</taxon>
        <taxon>Asteroideae</taxon>
        <taxon>Heliantheae alliance</taxon>
        <taxon>Tageteae</taxon>
        <taxon>Tagetes</taxon>
    </lineage>
</organism>
<protein>
    <submittedName>
        <fullName evidence="1">Uncharacterized protein</fullName>
    </submittedName>
</protein>
<dbReference type="Proteomes" id="UP001229421">
    <property type="component" value="Unassembled WGS sequence"/>
</dbReference>
<keyword evidence="2" id="KW-1185">Reference proteome</keyword>
<accession>A0AAD8KQI1</accession>
<dbReference type="EMBL" id="JAUHHV010000005">
    <property type="protein sequence ID" value="KAK1425813.1"/>
    <property type="molecule type" value="Genomic_DNA"/>
</dbReference>
<reference evidence="1" key="1">
    <citation type="journal article" date="2023" name="bioRxiv">
        <title>Improved chromosome-level genome assembly for marigold (Tagetes erecta).</title>
        <authorList>
            <person name="Jiang F."/>
            <person name="Yuan L."/>
            <person name="Wang S."/>
            <person name="Wang H."/>
            <person name="Xu D."/>
            <person name="Wang A."/>
            <person name="Fan W."/>
        </authorList>
    </citation>
    <scope>NUCLEOTIDE SEQUENCE</scope>
    <source>
        <strain evidence="1">WSJ</strain>
        <tissue evidence="1">Leaf</tissue>
    </source>
</reference>
<gene>
    <name evidence="1" type="ORF">QVD17_21174</name>
</gene>
<name>A0AAD8KQI1_TARER</name>
<proteinExistence type="predicted"/>
<evidence type="ECO:0000313" key="2">
    <source>
        <dbReference type="Proteomes" id="UP001229421"/>
    </source>
</evidence>